<dbReference type="PANTHER" id="PTHR43616">
    <property type="entry name" value="GLYCEROL DEHYDROGENASE"/>
    <property type="match status" value="1"/>
</dbReference>
<keyword evidence="9" id="KW-1208">Phospholipid metabolism</keyword>
<proteinExistence type="predicted"/>
<dbReference type="EMBL" id="MNZM01000040">
    <property type="protein sequence ID" value="OIP85025.1"/>
    <property type="molecule type" value="Genomic_DNA"/>
</dbReference>
<evidence type="ECO:0000256" key="8">
    <source>
        <dbReference type="ARBA" id="ARBA00023209"/>
    </source>
</evidence>
<dbReference type="GO" id="GO:0016614">
    <property type="term" value="F:oxidoreductase activity, acting on CH-OH group of donors"/>
    <property type="evidence" value="ECO:0007669"/>
    <property type="project" value="InterPro"/>
</dbReference>
<evidence type="ECO:0000256" key="4">
    <source>
        <dbReference type="ARBA" id="ARBA00022857"/>
    </source>
</evidence>
<dbReference type="InterPro" id="IPR032837">
    <property type="entry name" value="G1PDH"/>
</dbReference>
<comment type="caution">
    <text evidence="10">The sequence shown here is derived from an EMBL/GenBank/DDBJ whole genome shotgun (WGS) entry which is preliminary data.</text>
</comment>
<dbReference type="SUPFAM" id="SSF56796">
    <property type="entry name" value="Dehydroquinate synthase-like"/>
    <property type="match status" value="1"/>
</dbReference>
<gene>
    <name evidence="10" type="ORF">AUK04_01755</name>
</gene>
<evidence type="ECO:0000256" key="5">
    <source>
        <dbReference type="ARBA" id="ARBA00023002"/>
    </source>
</evidence>
<dbReference type="Pfam" id="PF13685">
    <property type="entry name" value="Fe-ADH_2"/>
    <property type="match status" value="1"/>
</dbReference>
<dbReference type="Gene3D" id="1.20.1090.10">
    <property type="entry name" value="Dehydroquinate synthase-like - alpha domain"/>
    <property type="match status" value="1"/>
</dbReference>
<sequence length="348" mass="38886">MSSKEGFNHLAVNLFEKARTLPKIEWIDLATFYDPRSTVLVTTPSANKQFSPFCHNFNIVERINITGGDAAYIEDLQKKRSGAEVMYTVGGGRAIDLARLLAYTWNMDITAVPTIISTDSPFVDCTGVREDGCVHYIKSKKADRVFLDFSLLKKSPDALHAGGAGDVLSIYTALPDWKLASDRQVAKADEPYSIAVADQAQGILDYLMANRSEIHTMSQRGLESLVKALAMEVELCNLYGNSRPEEGGEHFFAYAIEPRLPHTTHGELVGLGILVTSLIQYQKLQPVLEFMNTIGMNYRPKGFTRAILDETLRGMPSYVNRHGLRYSVWNEYCYNKKQVSEILDALNS</sequence>
<evidence type="ECO:0000256" key="3">
    <source>
        <dbReference type="ARBA" id="ARBA00022723"/>
    </source>
</evidence>
<dbReference type="InterPro" id="IPR016205">
    <property type="entry name" value="Glycerol_DH"/>
</dbReference>
<evidence type="ECO:0000256" key="9">
    <source>
        <dbReference type="ARBA" id="ARBA00023264"/>
    </source>
</evidence>
<evidence type="ECO:0000256" key="7">
    <source>
        <dbReference type="ARBA" id="ARBA00023098"/>
    </source>
</evidence>
<reference evidence="10 11" key="1">
    <citation type="journal article" date="2016" name="Environ. Microbiol.">
        <title>Genomic resolution of a cold subsurface aquifer community provides metabolic insights for novel microbes adapted to high CO concentrations.</title>
        <authorList>
            <person name="Probst A.J."/>
            <person name="Castelle C.J."/>
            <person name="Singh A."/>
            <person name="Brown C.T."/>
            <person name="Anantharaman K."/>
            <person name="Sharon I."/>
            <person name="Hug L.A."/>
            <person name="Burstein D."/>
            <person name="Emerson J.B."/>
            <person name="Thomas B.C."/>
            <person name="Banfield J.F."/>
        </authorList>
    </citation>
    <scope>NUCLEOTIDE SEQUENCE [LARGE SCALE GENOMIC DNA]</scope>
    <source>
        <strain evidence="10">CG2_30_33_16</strain>
    </source>
</reference>
<keyword evidence="4" id="KW-0521">NADP</keyword>
<evidence type="ECO:0000313" key="10">
    <source>
        <dbReference type="EMBL" id="OIP85025.1"/>
    </source>
</evidence>
<evidence type="ECO:0000256" key="6">
    <source>
        <dbReference type="ARBA" id="ARBA00023027"/>
    </source>
</evidence>
<evidence type="ECO:0000256" key="2">
    <source>
        <dbReference type="ARBA" id="ARBA00022516"/>
    </source>
</evidence>
<dbReference type="GO" id="GO:0005829">
    <property type="term" value="C:cytosol"/>
    <property type="evidence" value="ECO:0007669"/>
    <property type="project" value="TreeGrafter"/>
</dbReference>
<keyword evidence="8" id="KW-0594">Phospholipid biosynthesis</keyword>
<keyword evidence="6" id="KW-0520">NAD</keyword>
<keyword evidence="2" id="KW-0444">Lipid biosynthesis</keyword>
<evidence type="ECO:0008006" key="12">
    <source>
        <dbReference type="Google" id="ProtNLM"/>
    </source>
</evidence>
<keyword evidence="5" id="KW-0560">Oxidoreductase</keyword>
<keyword evidence="3" id="KW-0479">Metal-binding</keyword>
<dbReference type="GO" id="GO:0046872">
    <property type="term" value="F:metal ion binding"/>
    <property type="evidence" value="ECO:0007669"/>
    <property type="project" value="UniProtKB-KW"/>
</dbReference>
<evidence type="ECO:0000313" key="11">
    <source>
        <dbReference type="Proteomes" id="UP000183758"/>
    </source>
</evidence>
<keyword evidence="7" id="KW-0443">Lipid metabolism</keyword>
<name>A0A1J5HIP2_9BACT</name>
<dbReference type="PANTHER" id="PTHR43616:SF5">
    <property type="entry name" value="GLYCEROL DEHYDROGENASE 1"/>
    <property type="match status" value="1"/>
</dbReference>
<evidence type="ECO:0000256" key="1">
    <source>
        <dbReference type="ARBA" id="ARBA00022490"/>
    </source>
</evidence>
<dbReference type="AlphaFoldDB" id="A0A1J5HIP2"/>
<accession>A0A1J5HIP2</accession>
<protein>
    <recommendedName>
        <fullName evidence="12">Alcohol dehydrogenase iron-type/glycerol dehydrogenase GldA domain-containing protein</fullName>
    </recommendedName>
</protein>
<keyword evidence="1" id="KW-0963">Cytoplasm</keyword>
<dbReference type="Proteomes" id="UP000183758">
    <property type="component" value="Unassembled WGS sequence"/>
</dbReference>
<dbReference type="Gene3D" id="3.40.50.1970">
    <property type="match status" value="1"/>
</dbReference>
<organism evidence="10 11">
    <name type="scientific">Candidatus Roizmanbacteria bacterium CG2_30_33_16</name>
    <dbReference type="NCBI Taxonomy" id="1805340"/>
    <lineage>
        <taxon>Bacteria</taxon>
        <taxon>Candidatus Roizmaniibacteriota</taxon>
    </lineage>
</organism>
<dbReference type="GO" id="GO:0008654">
    <property type="term" value="P:phospholipid biosynthetic process"/>
    <property type="evidence" value="ECO:0007669"/>
    <property type="project" value="UniProtKB-KW"/>
</dbReference>